<gene>
    <name evidence="2" type="ORF">GCM10011343_27870</name>
</gene>
<dbReference type="Pfam" id="PF13021">
    <property type="entry name" value="DUF3885"/>
    <property type="match status" value="1"/>
</dbReference>
<dbReference type="EMBL" id="BMFG01000018">
    <property type="protein sequence ID" value="GGD36435.1"/>
    <property type="molecule type" value="Genomic_DNA"/>
</dbReference>
<evidence type="ECO:0000313" key="2">
    <source>
        <dbReference type="EMBL" id="GGD36435.1"/>
    </source>
</evidence>
<reference evidence="2" key="2">
    <citation type="submission" date="2020-09" db="EMBL/GenBank/DDBJ databases">
        <authorList>
            <person name="Sun Q."/>
            <person name="Zhou Y."/>
        </authorList>
    </citation>
    <scope>NUCLEOTIDE SEQUENCE</scope>
    <source>
        <strain evidence="2">CGMCC 1.12506</strain>
    </source>
</reference>
<organism evidence="2 3">
    <name type="scientific">Flavobacterium orientale</name>
    <dbReference type="NCBI Taxonomy" id="1756020"/>
    <lineage>
        <taxon>Bacteria</taxon>
        <taxon>Pseudomonadati</taxon>
        <taxon>Bacteroidota</taxon>
        <taxon>Flavobacteriia</taxon>
        <taxon>Flavobacteriales</taxon>
        <taxon>Flavobacteriaceae</taxon>
        <taxon>Flavobacterium</taxon>
    </lineage>
</organism>
<comment type="caution">
    <text evidence="2">The sequence shown here is derived from an EMBL/GenBank/DDBJ whole genome shotgun (WGS) entry which is preliminary data.</text>
</comment>
<accession>A0A916YA15</accession>
<reference evidence="2" key="1">
    <citation type="journal article" date="2014" name="Int. J. Syst. Evol. Microbiol.">
        <title>Complete genome sequence of Corynebacterium casei LMG S-19264T (=DSM 44701T), isolated from a smear-ripened cheese.</title>
        <authorList>
            <consortium name="US DOE Joint Genome Institute (JGI-PGF)"/>
            <person name="Walter F."/>
            <person name="Albersmeier A."/>
            <person name="Kalinowski J."/>
            <person name="Ruckert C."/>
        </authorList>
    </citation>
    <scope>NUCLEOTIDE SEQUENCE</scope>
    <source>
        <strain evidence="2">CGMCC 1.12506</strain>
    </source>
</reference>
<name>A0A916YA15_9FLAO</name>
<evidence type="ECO:0000259" key="1">
    <source>
        <dbReference type="Pfam" id="PF13021"/>
    </source>
</evidence>
<dbReference type="Proteomes" id="UP000625735">
    <property type="component" value="Unassembled WGS sequence"/>
</dbReference>
<proteinExistence type="predicted"/>
<dbReference type="RefSeq" id="WP_188363224.1">
    <property type="nucleotide sequence ID" value="NZ_BMFG01000018.1"/>
</dbReference>
<evidence type="ECO:0000313" key="3">
    <source>
        <dbReference type="Proteomes" id="UP000625735"/>
    </source>
</evidence>
<protein>
    <recommendedName>
        <fullName evidence="1">DUF3885 domain-containing protein</fullName>
    </recommendedName>
</protein>
<feature type="domain" description="DUF3885" evidence="1">
    <location>
        <begin position="8"/>
        <end position="206"/>
    </location>
</feature>
<dbReference type="AlphaFoldDB" id="A0A916YA15"/>
<sequence>MTTKQEYRKFLNDNFKGLRLRKPLFYSWDFGLRFDLQVGKTDTDEYFQEVTRRASTIFKTAFADSDNLFLVFMDYKYKRRKIRFSNFSFKQINSLEKTEISYSKELQLYEPDDKFDIRNIAIIKLATDRINYKNILKAIGHTDFPSRQPRLDQNGFLTGKEIYFVNIDKKLIFHMYDDRGLDIISADKETLRPIYKKHNDWILDYDREQIDKQFE</sequence>
<dbReference type="InterPro" id="IPR024976">
    <property type="entry name" value="DUF3885"/>
</dbReference>
<keyword evidence="3" id="KW-1185">Reference proteome</keyword>